<comment type="similarity">
    <text evidence="2">Belongs to the OmpP1/FadL family.</text>
</comment>
<keyword evidence="10" id="KW-1185">Reference proteome</keyword>
<dbReference type="STRING" id="1168035.SAMN05444280_114103"/>
<keyword evidence="3" id="KW-1134">Transmembrane beta strand</keyword>
<accession>A0A1M6HV16</accession>
<evidence type="ECO:0000313" key="9">
    <source>
        <dbReference type="EMBL" id="SHJ26082.1"/>
    </source>
</evidence>
<dbReference type="AlphaFoldDB" id="A0A1M6HV16"/>
<dbReference type="EMBL" id="FQZE01000014">
    <property type="protein sequence ID" value="SHJ26082.1"/>
    <property type="molecule type" value="Genomic_DNA"/>
</dbReference>
<evidence type="ECO:0000256" key="5">
    <source>
        <dbReference type="ARBA" id="ARBA00022729"/>
    </source>
</evidence>
<keyword evidence="7" id="KW-0998">Cell outer membrane</keyword>
<sequence length="544" mass="58671">MKKLTFFAAFLMLSQIAFAGGLLTNTNQSAQFIRMMSRNASTGIDAVYFNPAGLIKMEDGWHFAVYNQTIFQTKPVDSEFPLLNDGAYEGVVNIPAFPTAFAVYKDDNWAFSLGFGPNGGGGSAEFDRGLPSFEIPITKVVPGLAGLTQIDPSLDVTGYSADLAFSGRSVFWGIQLGATYQFSDMLSVYGGVRYLPAKNSYEGSIKSIQLKVDGGEYPAPAWLLGVSEQLNGYGDMAAQGATSVQPIIDGGGGGYTLAELEAAEMISPTQRAEIEQGLVLVGAGNPNQLTVTQIQQTFVGARDQLYGTATQLDATAGQLGDKEVDTEQTGAGITPMIGFNFSPDDYWNFAVKYEMKTNLKLENNTTVDDLGLFPDGASSRNDLPAILGVGVGYSDERFEAQLSYNMYFNKGVDWGPNTRDLAIWKDIDPSQIRSREIDKNGFEVGLGLQYNITDEFAFSVGGLYGDMGVADSYQSDFSYSNPSVTAGAGIEWLIADGLTLDAGFSNTFYQDQTVTFNDPDVGPYNETLGKTTMNFAVGLSYSLY</sequence>
<organism evidence="9 10">
    <name type="scientific">Tangfeifania diversioriginum</name>
    <dbReference type="NCBI Taxonomy" id="1168035"/>
    <lineage>
        <taxon>Bacteria</taxon>
        <taxon>Pseudomonadati</taxon>
        <taxon>Bacteroidota</taxon>
        <taxon>Bacteroidia</taxon>
        <taxon>Marinilabiliales</taxon>
        <taxon>Prolixibacteraceae</taxon>
        <taxon>Tangfeifania</taxon>
    </lineage>
</organism>
<evidence type="ECO:0000256" key="6">
    <source>
        <dbReference type="ARBA" id="ARBA00023136"/>
    </source>
</evidence>
<evidence type="ECO:0000256" key="3">
    <source>
        <dbReference type="ARBA" id="ARBA00022452"/>
    </source>
</evidence>
<evidence type="ECO:0000256" key="7">
    <source>
        <dbReference type="ARBA" id="ARBA00023237"/>
    </source>
</evidence>
<comment type="subcellular location">
    <subcellularLocation>
        <location evidence="1">Cell outer membrane</location>
        <topology evidence="1">Multi-pass membrane protein</topology>
    </subcellularLocation>
</comment>
<reference evidence="9 10" key="1">
    <citation type="submission" date="2016-11" db="EMBL/GenBank/DDBJ databases">
        <authorList>
            <person name="Jaros S."/>
            <person name="Januszkiewicz K."/>
            <person name="Wedrychowicz H."/>
        </authorList>
    </citation>
    <scope>NUCLEOTIDE SEQUENCE [LARGE SCALE GENOMIC DNA]</scope>
    <source>
        <strain evidence="9 10">DSM 27063</strain>
    </source>
</reference>
<dbReference type="Proteomes" id="UP000184050">
    <property type="component" value="Unassembled WGS sequence"/>
</dbReference>
<name>A0A1M6HV16_9BACT</name>
<keyword evidence="6" id="KW-0472">Membrane</keyword>
<dbReference type="RefSeq" id="WP_073169170.1">
    <property type="nucleotide sequence ID" value="NZ_FQZE01000014.1"/>
</dbReference>
<evidence type="ECO:0000313" key="10">
    <source>
        <dbReference type="Proteomes" id="UP000184050"/>
    </source>
</evidence>
<evidence type="ECO:0000256" key="1">
    <source>
        <dbReference type="ARBA" id="ARBA00004571"/>
    </source>
</evidence>
<evidence type="ECO:0000256" key="8">
    <source>
        <dbReference type="SAM" id="SignalP"/>
    </source>
</evidence>
<dbReference type="Gene3D" id="2.40.160.60">
    <property type="entry name" value="Outer membrane protein transport protein (OMPP1/FadL/TodX)"/>
    <property type="match status" value="1"/>
</dbReference>
<dbReference type="GO" id="GO:0015483">
    <property type="term" value="F:long-chain fatty acid transporting porin activity"/>
    <property type="evidence" value="ECO:0007669"/>
    <property type="project" value="TreeGrafter"/>
</dbReference>
<dbReference type="SUPFAM" id="SSF56935">
    <property type="entry name" value="Porins"/>
    <property type="match status" value="1"/>
</dbReference>
<dbReference type="GO" id="GO:0009279">
    <property type="term" value="C:cell outer membrane"/>
    <property type="evidence" value="ECO:0007669"/>
    <property type="project" value="UniProtKB-SubCell"/>
</dbReference>
<gene>
    <name evidence="9" type="ORF">SAMN05444280_114103</name>
</gene>
<evidence type="ECO:0000256" key="2">
    <source>
        <dbReference type="ARBA" id="ARBA00008163"/>
    </source>
</evidence>
<protein>
    <recommendedName>
        <fullName evidence="11">Long-chain fatty acid transport protein</fullName>
    </recommendedName>
</protein>
<dbReference type="InterPro" id="IPR005017">
    <property type="entry name" value="OMPP1/FadL/TodX"/>
</dbReference>
<feature type="chain" id="PRO_5012906626" description="Long-chain fatty acid transport protein" evidence="8">
    <location>
        <begin position="20"/>
        <end position="544"/>
    </location>
</feature>
<keyword evidence="5 8" id="KW-0732">Signal</keyword>
<proteinExistence type="inferred from homology"/>
<dbReference type="PANTHER" id="PTHR35093">
    <property type="entry name" value="OUTER MEMBRANE PROTEIN NMB0088-RELATED"/>
    <property type="match status" value="1"/>
</dbReference>
<keyword evidence="4" id="KW-0812">Transmembrane</keyword>
<evidence type="ECO:0000256" key="4">
    <source>
        <dbReference type="ARBA" id="ARBA00022692"/>
    </source>
</evidence>
<dbReference type="OrthoDB" id="9765839at2"/>
<evidence type="ECO:0008006" key="11">
    <source>
        <dbReference type="Google" id="ProtNLM"/>
    </source>
</evidence>
<dbReference type="PANTHER" id="PTHR35093:SF8">
    <property type="entry name" value="OUTER MEMBRANE PROTEIN NMB0088-RELATED"/>
    <property type="match status" value="1"/>
</dbReference>
<feature type="signal peptide" evidence="8">
    <location>
        <begin position="1"/>
        <end position="19"/>
    </location>
</feature>